<evidence type="ECO:0000256" key="5">
    <source>
        <dbReference type="ARBA" id="ARBA00023108"/>
    </source>
</evidence>
<evidence type="ECO:0000313" key="14">
    <source>
        <dbReference type="Proteomes" id="UP001187192"/>
    </source>
</evidence>
<dbReference type="AlphaFoldDB" id="A0AA88D3B3"/>
<name>A0AA88D3B3_FICCA</name>
<evidence type="ECO:0000256" key="6">
    <source>
        <dbReference type="ARBA" id="ARBA00023163"/>
    </source>
</evidence>
<evidence type="ECO:0000256" key="4">
    <source>
        <dbReference type="ARBA" id="ARBA00023015"/>
    </source>
</evidence>
<organism evidence="13 14">
    <name type="scientific">Ficus carica</name>
    <name type="common">Common fig</name>
    <dbReference type="NCBI Taxonomy" id="3494"/>
    <lineage>
        <taxon>Eukaryota</taxon>
        <taxon>Viridiplantae</taxon>
        <taxon>Streptophyta</taxon>
        <taxon>Embryophyta</taxon>
        <taxon>Tracheophyta</taxon>
        <taxon>Spermatophyta</taxon>
        <taxon>Magnoliopsida</taxon>
        <taxon>eudicotyledons</taxon>
        <taxon>Gunneridae</taxon>
        <taxon>Pentapetalae</taxon>
        <taxon>rosids</taxon>
        <taxon>fabids</taxon>
        <taxon>Rosales</taxon>
        <taxon>Moraceae</taxon>
        <taxon>Ficeae</taxon>
        <taxon>Ficus</taxon>
    </lineage>
</organism>
<dbReference type="GO" id="GO:0048511">
    <property type="term" value="P:rhythmic process"/>
    <property type="evidence" value="ECO:0007669"/>
    <property type="project" value="UniProtKB-KW"/>
</dbReference>
<feature type="domain" description="Response regulatory" evidence="11">
    <location>
        <begin position="50"/>
        <end position="176"/>
    </location>
</feature>
<dbReference type="PROSITE" id="PS50110">
    <property type="entry name" value="RESPONSE_REGULATORY"/>
    <property type="match status" value="1"/>
</dbReference>
<comment type="caution">
    <text evidence="8">Lacks conserved residue(s) required for the propagation of feature annotation.</text>
</comment>
<evidence type="ECO:0000256" key="7">
    <source>
        <dbReference type="ARBA" id="ARBA00023242"/>
    </source>
</evidence>
<evidence type="ECO:0000256" key="10">
    <source>
        <dbReference type="SAM" id="MobiDB-lite"/>
    </source>
</evidence>
<evidence type="ECO:0000259" key="12">
    <source>
        <dbReference type="PROSITE" id="PS51017"/>
    </source>
</evidence>
<dbReference type="Pfam" id="PF00072">
    <property type="entry name" value="Response_reg"/>
    <property type="match status" value="1"/>
</dbReference>
<sequence>MVEETAVVLSSSEESMEVGKTEKRRRSGDRQRNDEEREDEKEFVPSMVLRVLLVEDDDSTRQIVAALLRKCGYTVNTLFAQPVSAVADGLKAWETLKDKARNIDLILTEVELPLISGFALLSLVMEHEVCKHIPVIMMSCQDSISMVFKCMLKGAADYLIKPLRTNELRNLWQHAWRRHTVHSTAPPWRAEPAYEKNAASNPSCDYVASSQNTKECSEKGSVAQSSCTTPYLEAESEQVQNMKEVSQIKCGSFNLSKNNVGRHGDCAKLNEELVIDASETGGNSNLFKPEVVSCNRAYKSTVLSLKEDHIRIKRLKRDESVQLESFEANNADVNTVSQSCCDELANPSSGAIDLIGTFDVRPRCTSGPSIVDVDGANNSIHASQLELSLRRICPKGSKGQGTGERPKLNHSNASAFSWYNNSSSLQSLFASLPSGRTESEDGPKKSEEPLFNQSSDNFTCSAQQHVSTTTNSRENALVAGQSAHPEVSFLSPQLGLIPVTGVNHDDKCSGYGQFLPSLFYVQSSLSPLWSPVPESQREKSPFAANNASDHYDIHHSEEASNKSIGQTKQVQNNMELEEDLKPSSLTADLSNGVADHVNSYAHGRSDESAITVEADEKDSSALQSLNDNGHLVQERFRGMDSVRISEREAALAKFRMKRKDRCFEKKVRYHSRKRLAEQRPRVKGQFVRQVQTNHPPIANVV</sequence>
<evidence type="ECO:0000313" key="13">
    <source>
        <dbReference type="EMBL" id="GMN42790.1"/>
    </source>
</evidence>
<keyword evidence="7 9" id="KW-0539">Nucleus</keyword>
<feature type="domain" description="CCT" evidence="12">
    <location>
        <begin position="647"/>
        <end position="689"/>
    </location>
</feature>
<evidence type="ECO:0000256" key="1">
    <source>
        <dbReference type="ARBA" id="ARBA00004123"/>
    </source>
</evidence>
<feature type="region of interest" description="Disordered" evidence="10">
    <location>
        <begin position="1"/>
        <end position="39"/>
    </location>
</feature>
<protein>
    <submittedName>
        <fullName evidence="13">Uncharacterized protein</fullName>
    </submittedName>
</protein>
<dbReference type="GO" id="GO:0000160">
    <property type="term" value="P:phosphorelay signal transduction system"/>
    <property type="evidence" value="ECO:0007669"/>
    <property type="project" value="UniProtKB-KW"/>
</dbReference>
<dbReference type="GO" id="GO:0009736">
    <property type="term" value="P:cytokinin-activated signaling pathway"/>
    <property type="evidence" value="ECO:0007669"/>
    <property type="project" value="InterPro"/>
</dbReference>
<dbReference type="SUPFAM" id="SSF52172">
    <property type="entry name" value="CheY-like"/>
    <property type="match status" value="1"/>
</dbReference>
<keyword evidence="4" id="KW-0805">Transcription regulation</keyword>
<evidence type="ECO:0000259" key="11">
    <source>
        <dbReference type="PROSITE" id="PS50110"/>
    </source>
</evidence>
<dbReference type="Pfam" id="PF06203">
    <property type="entry name" value="CCT"/>
    <property type="match status" value="1"/>
</dbReference>
<keyword evidence="14" id="KW-1185">Reference proteome</keyword>
<dbReference type="PANTHER" id="PTHR43874">
    <property type="entry name" value="TWO-COMPONENT RESPONSE REGULATOR"/>
    <property type="match status" value="1"/>
</dbReference>
<dbReference type="PROSITE" id="PS51017">
    <property type="entry name" value="CCT"/>
    <property type="match status" value="1"/>
</dbReference>
<evidence type="ECO:0000256" key="8">
    <source>
        <dbReference type="PROSITE-ProRule" id="PRU00169"/>
    </source>
</evidence>
<proteinExistence type="inferred from homology"/>
<comment type="similarity">
    <text evidence="2">Belongs to the ARR-like family.</text>
</comment>
<dbReference type="InterPro" id="IPR001789">
    <property type="entry name" value="Sig_transdc_resp-reg_receiver"/>
</dbReference>
<dbReference type="GO" id="GO:0005634">
    <property type="term" value="C:nucleus"/>
    <property type="evidence" value="ECO:0007669"/>
    <property type="project" value="UniProtKB-SubCell"/>
</dbReference>
<feature type="region of interest" description="Disordered" evidence="10">
    <location>
        <begin position="432"/>
        <end position="456"/>
    </location>
</feature>
<keyword evidence="5" id="KW-0090">Biological rhythms</keyword>
<dbReference type="SMART" id="SM00448">
    <property type="entry name" value="REC"/>
    <property type="match status" value="1"/>
</dbReference>
<keyword evidence="6" id="KW-0804">Transcription</keyword>
<dbReference type="InterPro" id="IPR045279">
    <property type="entry name" value="ARR-like"/>
</dbReference>
<dbReference type="Proteomes" id="UP001187192">
    <property type="component" value="Unassembled WGS sequence"/>
</dbReference>
<dbReference type="Gene3D" id="3.40.50.2300">
    <property type="match status" value="1"/>
</dbReference>
<comment type="subcellular location">
    <subcellularLocation>
        <location evidence="1 9">Nucleus</location>
    </subcellularLocation>
</comment>
<evidence type="ECO:0000256" key="9">
    <source>
        <dbReference type="PROSITE-ProRule" id="PRU00357"/>
    </source>
</evidence>
<gene>
    <name evidence="13" type="ORF">TIFTF001_011997</name>
</gene>
<dbReference type="EMBL" id="BTGU01000015">
    <property type="protein sequence ID" value="GMN42790.1"/>
    <property type="molecule type" value="Genomic_DNA"/>
</dbReference>
<reference evidence="13" key="1">
    <citation type="submission" date="2023-07" db="EMBL/GenBank/DDBJ databases">
        <title>draft genome sequence of fig (Ficus carica).</title>
        <authorList>
            <person name="Takahashi T."/>
            <person name="Nishimura K."/>
        </authorList>
    </citation>
    <scope>NUCLEOTIDE SEQUENCE</scope>
</reference>
<keyword evidence="3" id="KW-0902">Two-component regulatory system</keyword>
<comment type="caution">
    <text evidence="13">The sequence shown here is derived from an EMBL/GenBank/DDBJ whole genome shotgun (WGS) entry which is preliminary data.</text>
</comment>
<dbReference type="PANTHER" id="PTHR43874:SF146">
    <property type="entry name" value="TWO-COMPONENT RESPONSE REGULATOR-LIKE APRR9"/>
    <property type="match status" value="1"/>
</dbReference>
<feature type="compositionally biased region" description="Basic and acidic residues" evidence="10">
    <location>
        <begin position="28"/>
        <end position="39"/>
    </location>
</feature>
<dbReference type="InterPro" id="IPR010402">
    <property type="entry name" value="CCT_domain"/>
</dbReference>
<evidence type="ECO:0000256" key="2">
    <source>
        <dbReference type="ARBA" id="ARBA00010330"/>
    </source>
</evidence>
<evidence type="ECO:0000256" key="3">
    <source>
        <dbReference type="ARBA" id="ARBA00023012"/>
    </source>
</evidence>
<accession>A0AA88D3B3</accession>
<feature type="compositionally biased region" description="Basic and acidic residues" evidence="10">
    <location>
        <begin position="437"/>
        <end position="448"/>
    </location>
</feature>
<dbReference type="InterPro" id="IPR011006">
    <property type="entry name" value="CheY-like_superfamily"/>
</dbReference>